<feature type="region of interest" description="Disordered" evidence="1">
    <location>
        <begin position="181"/>
        <end position="203"/>
    </location>
</feature>
<evidence type="ECO:0000313" key="2">
    <source>
        <dbReference type="EMBL" id="KAG6492228.1"/>
    </source>
</evidence>
<protein>
    <submittedName>
        <fullName evidence="2">Uncharacterized protein</fullName>
    </submittedName>
</protein>
<organism evidence="2 3">
    <name type="scientific">Zingiber officinale</name>
    <name type="common">Ginger</name>
    <name type="synonym">Amomum zingiber</name>
    <dbReference type="NCBI Taxonomy" id="94328"/>
    <lineage>
        <taxon>Eukaryota</taxon>
        <taxon>Viridiplantae</taxon>
        <taxon>Streptophyta</taxon>
        <taxon>Embryophyta</taxon>
        <taxon>Tracheophyta</taxon>
        <taxon>Spermatophyta</taxon>
        <taxon>Magnoliopsida</taxon>
        <taxon>Liliopsida</taxon>
        <taxon>Zingiberales</taxon>
        <taxon>Zingiberaceae</taxon>
        <taxon>Zingiber</taxon>
    </lineage>
</organism>
<comment type="caution">
    <text evidence="2">The sequence shown here is derived from an EMBL/GenBank/DDBJ whole genome shotgun (WGS) entry which is preliminary data.</text>
</comment>
<evidence type="ECO:0000313" key="3">
    <source>
        <dbReference type="Proteomes" id="UP000734854"/>
    </source>
</evidence>
<dbReference type="PANTHER" id="PTHR34199:SF2">
    <property type="entry name" value="NUMOD3 MOTIF FAMILY PROTEIN, EXPRESSED"/>
    <property type="match status" value="1"/>
</dbReference>
<evidence type="ECO:0000256" key="1">
    <source>
        <dbReference type="SAM" id="MobiDB-lite"/>
    </source>
</evidence>
<sequence>MHRLESRFYILNLTDSRDSRIKVYFELNVSELKVKMKLTTLGHAQSEETRAKIGAGVREGWRRRQQRLSVQDGCFFEWKNIIAESARKGSAGEYKLQWDSFHTQERQLKLEWLESIEKRKQMPKPKGNNRAPKSLEQRRKISEAILAKWTDQISRGFPRKHLVALVSWEYRARVCSALNKYHSTSNPRERNQRKPSSTPRTIDTVPKKKTLEMKLIVEAEKVAKTLEMVAPKSLLAQASLMETRMLIAEARRSIGIIEAGTSTVKEFRDEKSLDSSGKLNHFQSSSGLPNTEKLDQRPVNGFHHPISTETRPIKTESFGQSQCKEY</sequence>
<feature type="compositionally biased region" description="Polar residues" evidence="1">
    <location>
        <begin position="274"/>
        <end position="289"/>
    </location>
</feature>
<accession>A0A8J5KVG3</accession>
<dbReference type="AlphaFoldDB" id="A0A8J5KVG3"/>
<dbReference type="Proteomes" id="UP000734854">
    <property type="component" value="Unassembled WGS sequence"/>
</dbReference>
<feature type="region of interest" description="Disordered" evidence="1">
    <location>
        <begin position="273"/>
        <end position="326"/>
    </location>
</feature>
<dbReference type="EMBL" id="JACMSC010000013">
    <property type="protein sequence ID" value="KAG6492228.1"/>
    <property type="molecule type" value="Genomic_DNA"/>
</dbReference>
<gene>
    <name evidence="2" type="ORF">ZIOFF_047179</name>
</gene>
<proteinExistence type="predicted"/>
<name>A0A8J5KVG3_ZINOF</name>
<feature type="compositionally biased region" description="Polar residues" evidence="1">
    <location>
        <begin position="317"/>
        <end position="326"/>
    </location>
</feature>
<keyword evidence="3" id="KW-1185">Reference proteome</keyword>
<reference evidence="2 3" key="1">
    <citation type="submission" date="2020-08" db="EMBL/GenBank/DDBJ databases">
        <title>Plant Genome Project.</title>
        <authorList>
            <person name="Zhang R.-G."/>
        </authorList>
    </citation>
    <scope>NUCLEOTIDE SEQUENCE [LARGE SCALE GENOMIC DNA]</scope>
    <source>
        <tissue evidence="2">Rhizome</tissue>
    </source>
</reference>
<dbReference type="PANTHER" id="PTHR34199">
    <property type="entry name" value="NUMOD3 MOTIF FAMILY PROTEIN, EXPRESSED"/>
    <property type="match status" value="1"/>
</dbReference>